<dbReference type="RefSeq" id="WP_122201981.1">
    <property type="nucleotide sequence ID" value="NZ_CABJFV010000016.1"/>
</dbReference>
<reference evidence="1 2" key="1">
    <citation type="submission" date="2018-08" db="EMBL/GenBank/DDBJ databases">
        <title>A genome reference for cultivated species of the human gut microbiota.</title>
        <authorList>
            <person name="Zou Y."/>
            <person name="Xue W."/>
            <person name="Luo G."/>
        </authorList>
    </citation>
    <scope>NUCLEOTIDE SEQUENCE [LARGE SCALE GENOMIC DNA]</scope>
    <source>
        <strain evidence="1 2">AM40-30BH</strain>
    </source>
</reference>
<name>A0A413VIG7_9BACE</name>
<evidence type="ECO:0000313" key="1">
    <source>
        <dbReference type="EMBL" id="RHB33366.1"/>
    </source>
</evidence>
<dbReference type="CDD" id="cd13121">
    <property type="entry name" value="BF2867_like_C"/>
    <property type="match status" value="1"/>
</dbReference>
<dbReference type="CDD" id="cd13120">
    <property type="entry name" value="BF2867_like_N"/>
    <property type="match status" value="1"/>
</dbReference>
<dbReference type="InterPro" id="IPR025049">
    <property type="entry name" value="Mfa-like_1"/>
</dbReference>
<dbReference type="InterPro" id="IPR042278">
    <property type="entry name" value="Mfa-like_1_N"/>
</dbReference>
<comment type="caution">
    <text evidence="1">The sequence shown here is derived from an EMBL/GenBank/DDBJ whole genome shotgun (WGS) entry which is preliminary data.</text>
</comment>
<evidence type="ECO:0000313" key="2">
    <source>
        <dbReference type="Proteomes" id="UP000284379"/>
    </source>
</evidence>
<proteinExistence type="predicted"/>
<sequence length="325" mass="35228">MKRLTDKIRTLILLTLLISCGEEEHPCRNYGSDVLLRLQSVRTGETVPTRSGGDAPLLDAAIPVGFWVKELSQADGNVVYATQNNVKGGYDSDDSAWQPLPSNPVWLNNYTADLAVYAPYDATQGADGDGILSLSANLYQADRDLVAARFTGNNRSTGLNVTMKRLYVRLTFTFVKYAEYTDEATIDKFELTGADIYQNAAYSLFADSNPYAIVPATGFTKSFSPGLKIGTDTDAPDAAKIDLLLIPTGAAFTEDALLTVTSGDKVMKVPVLKTLFSGGRLFSAGKQYNFTVRLSVSSVDMEENDVKTTDWENAGADVEAGSEFD</sequence>
<dbReference type="AlphaFoldDB" id="A0A413VIG7"/>
<protein>
    <recommendedName>
        <fullName evidence="3">Fimbrillin family protein</fullName>
    </recommendedName>
</protein>
<gene>
    <name evidence="1" type="ORF">DW888_16045</name>
</gene>
<dbReference type="EMBL" id="QSGO01000016">
    <property type="protein sequence ID" value="RHB33366.1"/>
    <property type="molecule type" value="Genomic_DNA"/>
</dbReference>
<dbReference type="Gene3D" id="2.60.40.2620">
    <property type="entry name" value="Fimbrillin-like"/>
    <property type="match status" value="1"/>
</dbReference>
<dbReference type="PROSITE" id="PS51257">
    <property type="entry name" value="PROKAR_LIPOPROTEIN"/>
    <property type="match status" value="1"/>
</dbReference>
<dbReference type="Pfam" id="PF13149">
    <property type="entry name" value="Mfa_like_1"/>
    <property type="match status" value="1"/>
</dbReference>
<dbReference type="Proteomes" id="UP000284379">
    <property type="component" value="Unassembled WGS sequence"/>
</dbReference>
<accession>A0A413VIG7</accession>
<evidence type="ECO:0008006" key="3">
    <source>
        <dbReference type="Google" id="ProtNLM"/>
    </source>
</evidence>
<organism evidence="1 2">
    <name type="scientific">Bacteroides nordii</name>
    <dbReference type="NCBI Taxonomy" id="291645"/>
    <lineage>
        <taxon>Bacteria</taxon>
        <taxon>Pseudomonadati</taxon>
        <taxon>Bacteroidota</taxon>
        <taxon>Bacteroidia</taxon>
        <taxon>Bacteroidales</taxon>
        <taxon>Bacteroidaceae</taxon>
        <taxon>Bacteroides</taxon>
    </lineage>
</organism>